<keyword evidence="1" id="KW-0732">Signal</keyword>
<evidence type="ECO:0000313" key="2">
    <source>
        <dbReference type="EMBL" id="OAA77710.1"/>
    </source>
</evidence>
<keyword evidence="3" id="KW-1185">Reference proteome</keyword>
<name>A0A168HFM0_CORDF</name>
<dbReference type="OrthoDB" id="4860686at2759"/>
<feature type="signal peptide" evidence="1">
    <location>
        <begin position="1"/>
        <end position="19"/>
    </location>
</feature>
<protein>
    <submittedName>
        <fullName evidence="2">Uncharacterized protein</fullName>
    </submittedName>
</protein>
<proteinExistence type="predicted"/>
<organism evidence="2 3">
    <name type="scientific">Akanthomyces lecanii RCEF 1005</name>
    <dbReference type="NCBI Taxonomy" id="1081108"/>
    <lineage>
        <taxon>Eukaryota</taxon>
        <taxon>Fungi</taxon>
        <taxon>Dikarya</taxon>
        <taxon>Ascomycota</taxon>
        <taxon>Pezizomycotina</taxon>
        <taxon>Sordariomycetes</taxon>
        <taxon>Hypocreomycetidae</taxon>
        <taxon>Hypocreales</taxon>
        <taxon>Cordycipitaceae</taxon>
        <taxon>Akanthomyces</taxon>
        <taxon>Cordyceps confragosa</taxon>
    </lineage>
</organism>
<feature type="chain" id="PRO_5007897564" evidence="1">
    <location>
        <begin position="20"/>
        <end position="136"/>
    </location>
</feature>
<gene>
    <name evidence="2" type="ORF">LEL_04533</name>
</gene>
<comment type="caution">
    <text evidence="2">The sequence shown here is derived from an EMBL/GenBank/DDBJ whole genome shotgun (WGS) entry which is preliminary data.</text>
</comment>
<sequence length="136" mass="15635">MHFPTAAAVLSALSVVCNADWLEVYQRCRALDKCEGLGYFHTGYGEYEVNANDGCHRTSVPAMTEFCVDWQQGRAHFRFAGQPNKRCMIHTRTEEWSCAFKYCRKPIFEEIGCSWYMAETRREDDGALPFTMEKPG</sequence>
<evidence type="ECO:0000256" key="1">
    <source>
        <dbReference type="SAM" id="SignalP"/>
    </source>
</evidence>
<dbReference type="Proteomes" id="UP000076881">
    <property type="component" value="Unassembled WGS sequence"/>
</dbReference>
<dbReference type="EMBL" id="AZHF01000003">
    <property type="protein sequence ID" value="OAA77710.1"/>
    <property type="molecule type" value="Genomic_DNA"/>
</dbReference>
<reference evidence="2 3" key="1">
    <citation type="journal article" date="2016" name="Genome Biol. Evol.">
        <title>Divergent and convergent evolution of fungal pathogenicity.</title>
        <authorList>
            <person name="Shang Y."/>
            <person name="Xiao G."/>
            <person name="Zheng P."/>
            <person name="Cen K."/>
            <person name="Zhan S."/>
            <person name="Wang C."/>
        </authorList>
    </citation>
    <scope>NUCLEOTIDE SEQUENCE [LARGE SCALE GENOMIC DNA]</scope>
    <source>
        <strain evidence="2 3">RCEF 1005</strain>
    </source>
</reference>
<dbReference type="AlphaFoldDB" id="A0A168HFM0"/>
<evidence type="ECO:0000313" key="3">
    <source>
        <dbReference type="Proteomes" id="UP000076881"/>
    </source>
</evidence>
<accession>A0A168HFM0</accession>